<dbReference type="RefSeq" id="WP_096354086.1">
    <property type="nucleotide sequence ID" value="NZ_AP017313.1"/>
</dbReference>
<evidence type="ECO:0000313" key="2">
    <source>
        <dbReference type="Proteomes" id="UP000218263"/>
    </source>
</evidence>
<dbReference type="KEGG" id="mgot:MgSA37_03869"/>
<keyword evidence="2" id="KW-1185">Reference proteome</keyword>
<reference evidence="1 2" key="1">
    <citation type="submission" date="2015-12" db="EMBL/GenBank/DDBJ databases">
        <title>Genome sequence of Mucilaginibacter gotjawali.</title>
        <authorList>
            <person name="Lee J.S."/>
            <person name="Lee K.C."/>
            <person name="Kim K.K."/>
            <person name="Lee B.W."/>
        </authorList>
    </citation>
    <scope>NUCLEOTIDE SEQUENCE [LARGE SCALE GENOMIC DNA]</scope>
    <source>
        <strain evidence="1 2">SA3-7</strain>
    </source>
</reference>
<dbReference type="EMBL" id="AP017313">
    <property type="protein sequence ID" value="BAU55678.1"/>
    <property type="molecule type" value="Genomic_DNA"/>
</dbReference>
<sequence length="382" mass="44427">MKNFVKALYADLLHRIDLVIAEINGMDHHEDYRTRFIESTLLKIREIRKPIQQALEIGGLEYDNLSGNYLFQYNRLNREFNAYHTYRFLAIKNYGDPEIFFYRLIKKIYKEHRITSVPPIVSTISNHDYYYWAVPMLEIIAIPSGEENSLLNLPDMYHEIGHLLYSMYEGRSCELSAPEIEKHLKREIATLHDKKQYAHFGAEVERAKYLWQVSWLEEFSCDLAGTYMTGAAYAWTNLKLISADHGSSKIFEYNDTHPANEARMRIILLMLEKLGLAEEKKQIEETWQRFLSEAEIFRPSAYKLIYPDKLFNLIINEFIGFYDNADLAPCTELKGAQNKSVSELLSAAWQTAQNDPLNFYQHETDVINGLKAQFGLSTGGSK</sequence>
<organism evidence="1 2">
    <name type="scientific">Mucilaginibacter gotjawali</name>
    <dbReference type="NCBI Taxonomy" id="1550579"/>
    <lineage>
        <taxon>Bacteria</taxon>
        <taxon>Pseudomonadati</taxon>
        <taxon>Bacteroidota</taxon>
        <taxon>Sphingobacteriia</taxon>
        <taxon>Sphingobacteriales</taxon>
        <taxon>Sphingobacteriaceae</taxon>
        <taxon>Mucilaginibacter</taxon>
    </lineage>
</organism>
<gene>
    <name evidence="1" type="ORF">MgSA37_03869</name>
</gene>
<evidence type="ECO:0000313" key="1">
    <source>
        <dbReference type="EMBL" id="BAU55678.1"/>
    </source>
</evidence>
<dbReference type="OrthoDB" id="7888960at2"/>
<protein>
    <submittedName>
        <fullName evidence="1">Uncharacterized protein</fullName>
    </submittedName>
</protein>
<accession>A0A110B429</accession>
<proteinExistence type="predicted"/>
<dbReference type="Proteomes" id="UP000218263">
    <property type="component" value="Chromosome"/>
</dbReference>
<name>A0A110B429_9SPHI</name>
<dbReference type="AlphaFoldDB" id="A0A110B429"/>